<dbReference type="EMBL" id="SJPY01000002">
    <property type="protein sequence ID" value="TWU44180.1"/>
    <property type="molecule type" value="Genomic_DNA"/>
</dbReference>
<keyword evidence="3" id="KW-1185">Reference proteome</keyword>
<evidence type="ECO:0000256" key="1">
    <source>
        <dbReference type="SAM" id="SignalP"/>
    </source>
</evidence>
<evidence type="ECO:0000313" key="2">
    <source>
        <dbReference type="EMBL" id="TWU44180.1"/>
    </source>
</evidence>
<feature type="signal peptide" evidence="1">
    <location>
        <begin position="1"/>
        <end position="25"/>
    </location>
</feature>
<dbReference type="AlphaFoldDB" id="A0A5C6E5S3"/>
<sequence precursor="true">MIHTIPKISFILASFVCCWTTTASTAEPRRKLFGCPVPDCIGKWCPDDYCAKTEPCVRVPLCLQRDDYCPKTEPCVRVPLCFGPDDYEQKCLPKVCDSPRCDLLGDGLGSNCSGRGEISCDGLLLEDTGRLSPVVSSARIVSPVSIVAKPQRAKAEAGDKTAETPTVFVAKLPFEFSKR</sequence>
<evidence type="ECO:0000313" key="3">
    <source>
        <dbReference type="Proteomes" id="UP000315471"/>
    </source>
</evidence>
<accession>A0A5C6E5S3</accession>
<reference evidence="2 3" key="1">
    <citation type="submission" date="2019-02" db="EMBL/GenBank/DDBJ databases">
        <title>Deep-cultivation of Planctomycetes and their phenomic and genomic characterization uncovers novel biology.</title>
        <authorList>
            <person name="Wiegand S."/>
            <person name="Jogler M."/>
            <person name="Boedeker C."/>
            <person name="Pinto D."/>
            <person name="Vollmers J."/>
            <person name="Rivas-Marin E."/>
            <person name="Kohn T."/>
            <person name="Peeters S.H."/>
            <person name="Heuer A."/>
            <person name="Rast P."/>
            <person name="Oberbeckmann S."/>
            <person name="Bunk B."/>
            <person name="Jeske O."/>
            <person name="Meyerdierks A."/>
            <person name="Storesund J.E."/>
            <person name="Kallscheuer N."/>
            <person name="Luecker S."/>
            <person name="Lage O.M."/>
            <person name="Pohl T."/>
            <person name="Merkel B.J."/>
            <person name="Hornburger P."/>
            <person name="Mueller R.-W."/>
            <person name="Bruemmer F."/>
            <person name="Labrenz M."/>
            <person name="Spormann A.M."/>
            <person name="Op Den Camp H."/>
            <person name="Overmann J."/>
            <person name="Amann R."/>
            <person name="Jetten M.S.M."/>
            <person name="Mascher T."/>
            <person name="Medema M.H."/>
            <person name="Devos D.P."/>
            <person name="Kaster A.-K."/>
            <person name="Ovreas L."/>
            <person name="Rohde M."/>
            <person name="Galperin M.Y."/>
            <person name="Jogler C."/>
        </authorList>
    </citation>
    <scope>NUCLEOTIDE SEQUENCE [LARGE SCALE GENOMIC DNA]</scope>
    <source>
        <strain evidence="2 3">Q31b</strain>
    </source>
</reference>
<organism evidence="2 3">
    <name type="scientific">Novipirellula aureliae</name>
    <dbReference type="NCBI Taxonomy" id="2527966"/>
    <lineage>
        <taxon>Bacteria</taxon>
        <taxon>Pseudomonadati</taxon>
        <taxon>Planctomycetota</taxon>
        <taxon>Planctomycetia</taxon>
        <taxon>Pirellulales</taxon>
        <taxon>Pirellulaceae</taxon>
        <taxon>Novipirellula</taxon>
    </lineage>
</organism>
<feature type="chain" id="PRO_5022751133" evidence="1">
    <location>
        <begin position="26"/>
        <end position="179"/>
    </location>
</feature>
<comment type="caution">
    <text evidence="2">The sequence shown here is derived from an EMBL/GenBank/DDBJ whole genome shotgun (WGS) entry which is preliminary data.</text>
</comment>
<keyword evidence="1" id="KW-0732">Signal</keyword>
<gene>
    <name evidence="2" type="ORF">Q31b_17160</name>
</gene>
<proteinExistence type="predicted"/>
<dbReference type="Proteomes" id="UP000315471">
    <property type="component" value="Unassembled WGS sequence"/>
</dbReference>
<protein>
    <submittedName>
        <fullName evidence="2">Uncharacterized protein</fullName>
    </submittedName>
</protein>
<name>A0A5C6E5S3_9BACT</name>